<keyword evidence="3" id="KW-1185">Reference proteome</keyword>
<dbReference type="EMBL" id="AOIS01000045">
    <property type="protein sequence ID" value="ELZ17241.1"/>
    <property type="molecule type" value="Genomic_DNA"/>
</dbReference>
<sequence>MTRDSSPTVAVERRPDSNRDGRGSEQRPSIDCSMTVPPQTDERSRDRATGLERPVSPTVESERRDERRDGRRDRGGRTR</sequence>
<feature type="compositionally biased region" description="Basic and acidic residues" evidence="1">
    <location>
        <begin position="11"/>
        <end position="25"/>
    </location>
</feature>
<reference evidence="2 3" key="1">
    <citation type="journal article" date="2014" name="PLoS Genet.">
        <title>Phylogenetically driven sequencing of extremely halophilic archaea reveals strategies for static and dynamic osmo-response.</title>
        <authorList>
            <person name="Becker E.A."/>
            <person name="Seitzer P.M."/>
            <person name="Tritt A."/>
            <person name="Larsen D."/>
            <person name="Krusor M."/>
            <person name="Yao A.I."/>
            <person name="Wu D."/>
            <person name="Madern D."/>
            <person name="Eisen J.A."/>
            <person name="Darling A.E."/>
            <person name="Facciotti M.T."/>
        </authorList>
    </citation>
    <scope>NUCLEOTIDE SEQUENCE [LARGE SCALE GENOMIC DNA]</scope>
    <source>
        <strain evidence="2 3">JCM 13891</strain>
    </source>
</reference>
<organism evidence="2 3">
    <name type="scientific">Haloterrigena salina JCM 13891</name>
    <dbReference type="NCBI Taxonomy" id="1227488"/>
    <lineage>
        <taxon>Archaea</taxon>
        <taxon>Methanobacteriati</taxon>
        <taxon>Methanobacteriota</taxon>
        <taxon>Stenosarchaea group</taxon>
        <taxon>Halobacteria</taxon>
        <taxon>Halobacteriales</taxon>
        <taxon>Natrialbaceae</taxon>
        <taxon>Haloterrigena</taxon>
    </lineage>
</organism>
<proteinExistence type="predicted"/>
<dbReference type="AlphaFoldDB" id="M0C1T3"/>
<feature type="compositionally biased region" description="Basic and acidic residues" evidence="1">
    <location>
        <begin position="60"/>
        <end position="79"/>
    </location>
</feature>
<evidence type="ECO:0000313" key="3">
    <source>
        <dbReference type="Proteomes" id="UP000011657"/>
    </source>
</evidence>
<evidence type="ECO:0000313" key="2">
    <source>
        <dbReference type="EMBL" id="ELZ17241.1"/>
    </source>
</evidence>
<protein>
    <submittedName>
        <fullName evidence="2">Uncharacterized protein</fullName>
    </submittedName>
</protein>
<name>M0C1T3_9EURY</name>
<accession>M0C1T3</accession>
<dbReference type="STRING" id="1227488.C477_13460"/>
<comment type="caution">
    <text evidence="2">The sequence shown here is derived from an EMBL/GenBank/DDBJ whole genome shotgun (WGS) entry which is preliminary data.</text>
</comment>
<dbReference type="PATRIC" id="fig|1227488.3.peg.2679"/>
<feature type="region of interest" description="Disordered" evidence="1">
    <location>
        <begin position="1"/>
        <end position="79"/>
    </location>
</feature>
<dbReference type="Proteomes" id="UP000011657">
    <property type="component" value="Unassembled WGS sequence"/>
</dbReference>
<evidence type="ECO:0000256" key="1">
    <source>
        <dbReference type="SAM" id="MobiDB-lite"/>
    </source>
</evidence>
<feature type="compositionally biased region" description="Basic and acidic residues" evidence="1">
    <location>
        <begin position="40"/>
        <end position="50"/>
    </location>
</feature>
<gene>
    <name evidence="2" type="ORF">C477_13460</name>
</gene>